<evidence type="ECO:0000256" key="1">
    <source>
        <dbReference type="SAM" id="MobiDB-lite"/>
    </source>
</evidence>
<evidence type="ECO:0000313" key="3">
    <source>
        <dbReference type="Proteomes" id="UP000803884"/>
    </source>
</evidence>
<feature type="region of interest" description="Disordered" evidence="1">
    <location>
        <begin position="401"/>
        <end position="424"/>
    </location>
</feature>
<dbReference type="Proteomes" id="UP000803884">
    <property type="component" value="Unassembled WGS sequence"/>
</dbReference>
<gene>
    <name evidence="2" type="ORF">WHR41_03510</name>
</gene>
<dbReference type="GeneID" id="96004954"/>
<feature type="compositionally biased region" description="Basic residues" evidence="1">
    <location>
        <begin position="10"/>
        <end position="23"/>
    </location>
</feature>
<evidence type="ECO:0000313" key="2">
    <source>
        <dbReference type="EMBL" id="KAL1587835.1"/>
    </source>
</evidence>
<reference evidence="2 3" key="1">
    <citation type="journal article" date="2020" name="Microbiol. Resour. Announc.">
        <title>Draft Genome Sequence of a Cladosporium Species Isolated from the Mesophotic Ascidian Didemnum maculosum.</title>
        <authorList>
            <person name="Gioti A."/>
            <person name="Siaperas R."/>
            <person name="Nikolaivits E."/>
            <person name="Le Goff G."/>
            <person name="Ouazzani J."/>
            <person name="Kotoulas G."/>
            <person name="Topakas E."/>
        </authorList>
    </citation>
    <scope>NUCLEOTIDE SEQUENCE [LARGE SCALE GENOMIC DNA]</scope>
    <source>
        <strain evidence="2 3">TM138-S3</strain>
    </source>
</reference>
<sequence length="424" mass="47601">MPARVATQNGHHHKNHGGRHRPKFPPQEYTDLTNTDIALLAPILIPPKPTESHVEHDKKLKLLISQLPSHLQSKHPRMSTFCTKHSEISPLPVTSLFNTLREEIEDAVPETWGPLVARKQLCSQKREMVEIVQHLAALWEGAAAFERRFGKQPRQVFVKRKASKCAACNVTMLASDFQTQVAMAALFIGRVTESKWKSSKRIQWFLEWTAASVPKSRRDEARRLIWEIGKKFRITRIGAYEAKSKKVRIKSRLDQAEEAEFGPGTASYPFSLDVESAHEEKTGAPKMIGSRSQEEVEAEESEKRRESHHGLFDGRPDSGEFVSYETPLPAQEEPDTQPLLSAQEPEDVSLPSFAQRLREPSQSSVYSRSTSGKMPASPSIARDIEDIISLYREGSACEEQSHVSGSGYMSGSHVVNPFADEVQS</sequence>
<comment type="caution">
    <text evidence="2">The sequence shown here is derived from an EMBL/GenBank/DDBJ whole genome shotgun (WGS) entry which is preliminary data.</text>
</comment>
<feature type="region of interest" description="Disordered" evidence="1">
    <location>
        <begin position="1"/>
        <end position="28"/>
    </location>
</feature>
<accession>A0AB34KSN1</accession>
<dbReference type="RefSeq" id="XP_069230940.1">
    <property type="nucleotide sequence ID" value="XM_069372116.1"/>
</dbReference>
<keyword evidence="3" id="KW-1185">Reference proteome</keyword>
<protein>
    <submittedName>
        <fullName evidence="2">Uncharacterized protein</fullName>
    </submittedName>
</protein>
<name>A0AB34KSN1_9PEZI</name>
<proteinExistence type="predicted"/>
<dbReference type="AlphaFoldDB" id="A0AB34KSN1"/>
<feature type="region of interest" description="Disordered" evidence="1">
    <location>
        <begin position="278"/>
        <end position="380"/>
    </location>
</feature>
<dbReference type="EMBL" id="JAAQHG020000009">
    <property type="protein sequence ID" value="KAL1587835.1"/>
    <property type="molecule type" value="Genomic_DNA"/>
</dbReference>
<feature type="compositionally biased region" description="Polar residues" evidence="1">
    <location>
        <begin position="360"/>
        <end position="372"/>
    </location>
</feature>
<feature type="compositionally biased region" description="Basic and acidic residues" evidence="1">
    <location>
        <begin position="301"/>
        <end position="318"/>
    </location>
</feature>
<organism evidence="2 3">
    <name type="scientific">Cladosporium halotolerans</name>
    <dbReference type="NCBI Taxonomy" id="1052096"/>
    <lineage>
        <taxon>Eukaryota</taxon>
        <taxon>Fungi</taxon>
        <taxon>Dikarya</taxon>
        <taxon>Ascomycota</taxon>
        <taxon>Pezizomycotina</taxon>
        <taxon>Dothideomycetes</taxon>
        <taxon>Dothideomycetidae</taxon>
        <taxon>Cladosporiales</taxon>
        <taxon>Cladosporiaceae</taxon>
        <taxon>Cladosporium</taxon>
    </lineage>
</organism>